<evidence type="ECO:0000313" key="3">
    <source>
        <dbReference type="Proteomes" id="UP001151699"/>
    </source>
</evidence>
<keyword evidence="3" id="KW-1185">Reference proteome</keyword>
<feature type="chain" id="PRO_5040157716" evidence="1">
    <location>
        <begin position="20"/>
        <end position="184"/>
    </location>
</feature>
<reference evidence="2" key="1">
    <citation type="submission" date="2022-07" db="EMBL/GenBank/DDBJ databases">
        <authorList>
            <person name="Trinca V."/>
            <person name="Uliana J.V.C."/>
            <person name="Torres T.T."/>
            <person name="Ward R.J."/>
            <person name="Monesi N."/>
        </authorList>
    </citation>
    <scope>NUCLEOTIDE SEQUENCE</scope>
    <source>
        <strain evidence="2">HSMRA1968</strain>
        <tissue evidence="2">Whole embryos</tissue>
    </source>
</reference>
<dbReference type="AlphaFoldDB" id="A0A9Q0MMA6"/>
<comment type="caution">
    <text evidence="2">The sequence shown here is derived from an EMBL/GenBank/DDBJ whole genome shotgun (WGS) entry which is preliminary data.</text>
</comment>
<accession>A0A9Q0MMA6</accession>
<gene>
    <name evidence="2" type="ORF">Bhyg_17609</name>
</gene>
<sequence length="184" mass="21528">MYFLLFLFCLYVTFQGTVSFTDYLLESIRILNETSELPFSNSTVKLKRTKSGYPKVFWEADLVDDLQKYDAEFRISFSSAGNDLYRLLPYGVYRQPVCVLLNTAYRHLLMEDVKMYSNMPSSKDARVNLCDLMTQGHYYFRNYSISPSLFPNSLAEGRYRYELFFYKKAEDAIVNGVVTTHLMT</sequence>
<dbReference type="InterPro" id="IPR010512">
    <property type="entry name" value="DUF1091"/>
</dbReference>
<evidence type="ECO:0000313" key="2">
    <source>
        <dbReference type="EMBL" id="KAJ6634118.1"/>
    </source>
</evidence>
<dbReference type="PANTHER" id="PTHR21112">
    <property type="entry name" value="CHEMOSENSORY PROTEIN A 29A-RELATED"/>
    <property type="match status" value="1"/>
</dbReference>
<dbReference type="Pfam" id="PF06477">
    <property type="entry name" value="DUF1091"/>
    <property type="match status" value="1"/>
</dbReference>
<organism evidence="2 3">
    <name type="scientific">Pseudolycoriella hygida</name>
    <dbReference type="NCBI Taxonomy" id="35572"/>
    <lineage>
        <taxon>Eukaryota</taxon>
        <taxon>Metazoa</taxon>
        <taxon>Ecdysozoa</taxon>
        <taxon>Arthropoda</taxon>
        <taxon>Hexapoda</taxon>
        <taxon>Insecta</taxon>
        <taxon>Pterygota</taxon>
        <taxon>Neoptera</taxon>
        <taxon>Endopterygota</taxon>
        <taxon>Diptera</taxon>
        <taxon>Nematocera</taxon>
        <taxon>Sciaroidea</taxon>
        <taxon>Sciaridae</taxon>
        <taxon>Pseudolycoriella</taxon>
    </lineage>
</organism>
<dbReference type="EMBL" id="WJQU01001003">
    <property type="protein sequence ID" value="KAJ6634118.1"/>
    <property type="molecule type" value="Genomic_DNA"/>
</dbReference>
<dbReference type="OrthoDB" id="7925769at2759"/>
<proteinExistence type="predicted"/>
<keyword evidence="1" id="KW-0732">Signal</keyword>
<dbReference type="PANTHER" id="PTHR21112:SF0">
    <property type="entry name" value="CHEMOSENSORY PROTEIN A 29A-RELATED"/>
    <property type="match status" value="1"/>
</dbReference>
<feature type="signal peptide" evidence="1">
    <location>
        <begin position="1"/>
        <end position="19"/>
    </location>
</feature>
<evidence type="ECO:0000256" key="1">
    <source>
        <dbReference type="SAM" id="SignalP"/>
    </source>
</evidence>
<name>A0A9Q0MMA6_9DIPT</name>
<dbReference type="Proteomes" id="UP001151699">
    <property type="component" value="Unassembled WGS sequence"/>
</dbReference>
<protein>
    <submittedName>
        <fullName evidence="2">Uncharacterized protein</fullName>
    </submittedName>
</protein>